<dbReference type="RefSeq" id="WP_156932315.1">
    <property type="nucleotide sequence ID" value="NZ_CP097501.1"/>
</dbReference>
<proteinExistence type="predicted"/>
<sequence>MGNCPKFLKRSAGNLTGLSMMVGHHALSGKLGAGMRTVVVMALWCEQVADLPMRMVGENRRAWWGIFMRILTKWL</sequence>
<accession>A0AAE9HUQ0</accession>
<dbReference type="EMBL" id="CP097501">
    <property type="protein sequence ID" value="URD66722.1"/>
    <property type="molecule type" value="Genomic_DNA"/>
</dbReference>
<protein>
    <submittedName>
        <fullName evidence="1">Uncharacterized protein</fullName>
    </submittedName>
</protein>
<reference evidence="1" key="1">
    <citation type="submission" date="2022-05" db="EMBL/GenBank/DDBJ databases">
        <title>Alysiella filiformis genome sequencing.</title>
        <authorList>
            <person name="Viehboeck T."/>
        </authorList>
    </citation>
    <scope>NUCLEOTIDE SEQUENCE</scope>
    <source>
        <strain evidence="1">DSM 2580</strain>
    </source>
</reference>
<gene>
    <name evidence="1" type="ORF">LNQ82_05640</name>
</gene>
<dbReference type="Proteomes" id="UP001056819">
    <property type="component" value="Chromosome"/>
</dbReference>
<name>A0AAE9HUQ0_9NEIS</name>
<organism evidence="1 2">
    <name type="scientific">Conchiformibius steedae DSM 2580</name>
    <dbReference type="NCBI Taxonomy" id="1121352"/>
    <lineage>
        <taxon>Bacteria</taxon>
        <taxon>Pseudomonadati</taxon>
        <taxon>Pseudomonadota</taxon>
        <taxon>Betaproteobacteria</taxon>
        <taxon>Neisseriales</taxon>
        <taxon>Neisseriaceae</taxon>
        <taxon>Conchiformibius</taxon>
    </lineage>
</organism>
<evidence type="ECO:0000313" key="2">
    <source>
        <dbReference type="Proteomes" id="UP001056819"/>
    </source>
</evidence>
<evidence type="ECO:0000313" key="1">
    <source>
        <dbReference type="EMBL" id="URD66722.1"/>
    </source>
</evidence>
<dbReference type="AlphaFoldDB" id="A0AAE9HUQ0"/>